<evidence type="ECO:0000256" key="8">
    <source>
        <dbReference type="ARBA" id="ARBA00049293"/>
    </source>
</evidence>
<evidence type="ECO:0000256" key="7">
    <source>
        <dbReference type="ARBA" id="ARBA00022842"/>
    </source>
</evidence>
<reference evidence="12 13" key="1">
    <citation type="submission" date="2018-08" db="EMBL/GenBank/DDBJ databases">
        <title>Genomic Encyclopedia of Archaeal and Bacterial Type Strains, Phase II (KMG-II): from individual species to whole genera.</title>
        <authorList>
            <person name="Goeker M."/>
        </authorList>
    </citation>
    <scope>NUCLEOTIDE SEQUENCE [LARGE SCALE GENOMIC DNA]</scope>
    <source>
        <strain evidence="12 13">DSM 17905</strain>
    </source>
</reference>
<proteinExistence type="inferred from homology"/>
<dbReference type="GO" id="GO:0000287">
    <property type="term" value="F:magnesium ion binding"/>
    <property type="evidence" value="ECO:0007669"/>
    <property type="project" value="UniProtKB-UniRule"/>
</dbReference>
<dbReference type="InterPro" id="IPR013749">
    <property type="entry name" value="PM/HMP-P_kinase-1"/>
</dbReference>
<feature type="binding site" evidence="10">
    <location>
        <begin position="208"/>
        <end position="211"/>
    </location>
    <ligand>
        <name>ATP</name>
        <dbReference type="ChEBI" id="CHEBI:30616"/>
    </ligand>
</feature>
<dbReference type="InterPro" id="IPR029056">
    <property type="entry name" value="Ribokinase-like"/>
</dbReference>
<feature type="binding site" evidence="10">
    <location>
        <position position="143"/>
    </location>
    <ligand>
        <name>ATP</name>
        <dbReference type="ChEBI" id="CHEBI:30616"/>
    </ligand>
</feature>
<dbReference type="EC" id="2.7.1.35" evidence="10"/>
<evidence type="ECO:0000256" key="10">
    <source>
        <dbReference type="HAMAP-Rule" id="MF_01639"/>
    </source>
</evidence>
<accession>A0A3D9UHX3</accession>
<dbReference type="AlphaFoldDB" id="A0A3D9UHX3"/>
<comment type="catalytic activity">
    <reaction evidence="8 10">
        <text>pyridoxal + ATP = pyridoxal 5'-phosphate + ADP + H(+)</text>
        <dbReference type="Rhea" id="RHEA:10224"/>
        <dbReference type="ChEBI" id="CHEBI:15378"/>
        <dbReference type="ChEBI" id="CHEBI:17310"/>
        <dbReference type="ChEBI" id="CHEBI:30616"/>
        <dbReference type="ChEBI" id="CHEBI:456216"/>
        <dbReference type="ChEBI" id="CHEBI:597326"/>
        <dbReference type="EC" id="2.7.1.35"/>
    </reaction>
</comment>
<keyword evidence="7 10" id="KW-0460">Magnesium</keyword>
<comment type="pathway">
    <text evidence="1 10">Cofactor metabolism; pyridoxal 5'-phosphate salvage; pyridoxal 5'-phosphate from pyridoxal: step 1/1.</text>
</comment>
<comment type="function">
    <text evidence="10">Pyridoxal kinase involved in the salvage pathway of pyridoxal 5'-phosphate (PLP). Catalyzes the phosphorylation of pyridoxal to PLP.</text>
</comment>
<evidence type="ECO:0000313" key="12">
    <source>
        <dbReference type="EMBL" id="REF27993.1"/>
    </source>
</evidence>
<dbReference type="RefSeq" id="WP_115826860.1">
    <property type="nucleotide sequence ID" value="NZ_QTUB01000001.1"/>
</dbReference>
<evidence type="ECO:0000256" key="3">
    <source>
        <dbReference type="ARBA" id="ARBA00022679"/>
    </source>
</evidence>
<evidence type="ECO:0000256" key="5">
    <source>
        <dbReference type="ARBA" id="ARBA00022777"/>
    </source>
</evidence>
<evidence type="ECO:0000256" key="9">
    <source>
        <dbReference type="ARBA" id="ARBA00061702"/>
    </source>
</evidence>
<dbReference type="CDD" id="cd01173">
    <property type="entry name" value="pyridoxal_pyridoxamine_kinase"/>
    <property type="match status" value="1"/>
</dbReference>
<sequence>MKNILSIQSHVVFGHAGNSASVFPMCRMGVNVWPLNTVQFSNHTQYPQWRGCVMPPEHLAEIVQGIGEIDKLASCDAVLSGYIGSAEQGNYILDIVKQVKQANPEAWYFCDPVMGHPEKGCIVAPGVAEFFTEKALPVSDIIAPNLLELETLTMREIKDVEQAISAARLLCEKGPEIVLVKHLSRAGYRKDNFEMLLVTKENSWHISRPLIDTGERQPVGIGDLTSGLFLVNLLKSPSLTNSALQAALEHVTAGVYEVMLETQKRGEFELQLVAAQDKMVTPTYKFRAVQIKTKG</sequence>
<keyword evidence="13" id="KW-1185">Reference proteome</keyword>
<comment type="cofactor">
    <cofactor evidence="10">
        <name>Mg(2+)</name>
        <dbReference type="ChEBI" id="CHEBI:18420"/>
    </cofactor>
</comment>
<feature type="binding site" evidence="10">
    <location>
        <position position="111"/>
    </location>
    <ligand>
        <name>ATP</name>
        <dbReference type="ChEBI" id="CHEBI:30616"/>
    </ligand>
</feature>
<dbReference type="Proteomes" id="UP000256294">
    <property type="component" value="Unassembled WGS sequence"/>
</dbReference>
<keyword evidence="5 10" id="KW-0418">Kinase</keyword>
<feature type="binding site" evidence="10">
    <location>
        <position position="181"/>
    </location>
    <ligand>
        <name>ATP</name>
        <dbReference type="ChEBI" id="CHEBI:30616"/>
    </ligand>
</feature>
<evidence type="ECO:0000259" key="11">
    <source>
        <dbReference type="Pfam" id="PF08543"/>
    </source>
</evidence>
<dbReference type="EMBL" id="QTUB01000001">
    <property type="protein sequence ID" value="REF27993.1"/>
    <property type="molecule type" value="Genomic_DNA"/>
</dbReference>
<dbReference type="Gene3D" id="3.40.1190.20">
    <property type="match status" value="1"/>
</dbReference>
<dbReference type="NCBIfam" id="TIGR00687">
    <property type="entry name" value="pyridox_kin"/>
    <property type="match status" value="1"/>
</dbReference>
<dbReference type="GO" id="GO:0005829">
    <property type="term" value="C:cytosol"/>
    <property type="evidence" value="ECO:0007669"/>
    <property type="project" value="TreeGrafter"/>
</dbReference>
<dbReference type="InterPro" id="IPR004625">
    <property type="entry name" value="PyrdxlKinase"/>
</dbReference>
<evidence type="ECO:0000256" key="4">
    <source>
        <dbReference type="ARBA" id="ARBA00022741"/>
    </source>
</evidence>
<dbReference type="NCBIfam" id="NF004398">
    <property type="entry name" value="PRK05756.1"/>
    <property type="match status" value="1"/>
</dbReference>
<dbReference type="HAMAP" id="MF_01639">
    <property type="entry name" value="PdxY"/>
    <property type="match status" value="1"/>
</dbReference>
<gene>
    <name evidence="10" type="primary">pdxY</name>
    <name evidence="12" type="ORF">BDD26_2844</name>
</gene>
<dbReference type="UniPathway" id="UPA01068">
    <property type="reaction ID" value="UER00298"/>
</dbReference>
<feature type="binding site" evidence="10">
    <location>
        <position position="9"/>
    </location>
    <ligand>
        <name>substrate</name>
    </ligand>
</feature>
<dbReference type="GO" id="GO:0009443">
    <property type="term" value="P:pyridoxal 5'-phosphate salvage"/>
    <property type="evidence" value="ECO:0007669"/>
    <property type="project" value="UniProtKB-UniRule"/>
</dbReference>
<dbReference type="GO" id="GO:0005524">
    <property type="term" value="F:ATP binding"/>
    <property type="evidence" value="ECO:0007669"/>
    <property type="project" value="UniProtKB-UniRule"/>
</dbReference>
<dbReference type="SUPFAM" id="SSF53613">
    <property type="entry name" value="Ribokinase-like"/>
    <property type="match status" value="1"/>
</dbReference>
<feature type="domain" description="Pyridoxamine kinase/Phosphomethylpyrimidine kinase" evidence="11">
    <location>
        <begin position="74"/>
        <end position="255"/>
    </location>
</feature>
<comment type="caution">
    <text evidence="12">The sequence shown here is derived from an EMBL/GenBank/DDBJ whole genome shotgun (WGS) entry which is preliminary data.</text>
</comment>
<feature type="binding site" evidence="10">
    <location>
        <begin position="44"/>
        <end position="45"/>
    </location>
    <ligand>
        <name>substrate</name>
    </ligand>
</feature>
<evidence type="ECO:0000256" key="1">
    <source>
        <dbReference type="ARBA" id="ARBA00005210"/>
    </source>
</evidence>
<dbReference type="PANTHER" id="PTHR10534:SF2">
    <property type="entry name" value="PYRIDOXAL KINASE"/>
    <property type="match status" value="1"/>
</dbReference>
<name>A0A3D9UHX3_9GAMM</name>
<comment type="subunit">
    <text evidence="2 10">Homodimer.</text>
</comment>
<evidence type="ECO:0000256" key="2">
    <source>
        <dbReference type="ARBA" id="ARBA00011738"/>
    </source>
</evidence>
<dbReference type="Pfam" id="PF08543">
    <property type="entry name" value="Phos_pyr_kin"/>
    <property type="match status" value="1"/>
</dbReference>
<feature type="binding site" evidence="10">
    <location>
        <position position="148"/>
    </location>
    <ligand>
        <name>ATP</name>
        <dbReference type="ChEBI" id="CHEBI:30616"/>
    </ligand>
</feature>
<protein>
    <recommendedName>
        <fullName evidence="10">Pyridoxal kinase PdxY</fullName>
        <shortName evidence="10">PL kinase</shortName>
        <ecNumber evidence="10">2.7.1.35</ecNumber>
    </recommendedName>
</protein>
<comment type="similarity">
    <text evidence="9 10">Belongs to the pyridoxine kinase family. PdxY subfamily.</text>
</comment>
<dbReference type="PANTHER" id="PTHR10534">
    <property type="entry name" value="PYRIDOXAL KINASE"/>
    <property type="match status" value="1"/>
</dbReference>
<dbReference type="GO" id="GO:0008478">
    <property type="term" value="F:pyridoxal kinase activity"/>
    <property type="evidence" value="ECO:0007669"/>
    <property type="project" value="UniProtKB-UniRule"/>
</dbReference>
<dbReference type="InterPro" id="IPR023685">
    <property type="entry name" value="Pyridoxal_kinase_PdxY"/>
</dbReference>
<evidence type="ECO:0000256" key="6">
    <source>
        <dbReference type="ARBA" id="ARBA00022840"/>
    </source>
</evidence>
<keyword evidence="3 10" id="KW-0808">Transferase</keyword>
<evidence type="ECO:0000313" key="13">
    <source>
        <dbReference type="Proteomes" id="UP000256294"/>
    </source>
</evidence>
<organism evidence="12 13">
    <name type="scientific">Xenorhabdus cabanillasii</name>
    <dbReference type="NCBI Taxonomy" id="351673"/>
    <lineage>
        <taxon>Bacteria</taxon>
        <taxon>Pseudomonadati</taxon>
        <taxon>Pseudomonadota</taxon>
        <taxon>Gammaproteobacteria</taxon>
        <taxon>Enterobacterales</taxon>
        <taxon>Morganellaceae</taxon>
        <taxon>Xenorhabdus</taxon>
    </lineage>
</organism>
<dbReference type="FunFam" id="3.40.1190.20:FF:000008">
    <property type="entry name" value="Pyridoxal kinase PdxY"/>
    <property type="match status" value="1"/>
</dbReference>
<keyword evidence="6 10" id="KW-0067">ATP-binding</keyword>
<keyword evidence="4 10" id="KW-0547">Nucleotide-binding</keyword>
<feature type="binding site" evidence="10">
    <location>
        <position position="223"/>
    </location>
    <ligand>
        <name>substrate</name>
    </ligand>
</feature>